<proteinExistence type="predicted"/>
<sequence>MNRNTADRIIVTSNARMERVLDWYFDNFKWLDREKFLAPMESGVVELCEEQIEFTFESKGSWVEMAVYITVKPNLPPVVMFDYDPATTEIRNRRIAPMGSQPVVDQELLSVLLSMDDTCRKEARKYHALMLFMAYYREEVKVEQRIERRPAKHKKKKRTAQVRQPLIRRIYTVTDFDSTALVKPEQAKRGYTKPDHEVNVRGHLRRYKSGKVVWVKPSVKYKGKTAHHKEYEL</sequence>
<protein>
    <submittedName>
        <fullName evidence="1">Uncharacterized protein</fullName>
    </submittedName>
</protein>
<keyword evidence="2" id="KW-1185">Reference proteome</keyword>
<reference evidence="1 2" key="1">
    <citation type="submission" date="2013-01" db="EMBL/GenBank/DDBJ databases">
        <title>The Genome Sequence of Butyricicoccus pullicaecorum 1.2.</title>
        <authorList>
            <consortium name="The Broad Institute Genome Sequencing Platform"/>
            <person name="Earl A."/>
            <person name="Ward D."/>
            <person name="Feldgarden M."/>
            <person name="Gevers D."/>
            <person name="Van Immerseel F."/>
            <person name="Eeckhaut V."/>
            <person name="Walker B."/>
            <person name="Young S.K."/>
            <person name="Zeng Q."/>
            <person name="Gargeya S."/>
            <person name="Fitzgerald M."/>
            <person name="Haas B."/>
            <person name="Abouelleil A."/>
            <person name="Alvarado L."/>
            <person name="Arachchi H.M."/>
            <person name="Berlin A.M."/>
            <person name="Chapman S.B."/>
            <person name="Dewar J."/>
            <person name="Goldberg J."/>
            <person name="Griggs A."/>
            <person name="Gujja S."/>
            <person name="Hansen M."/>
            <person name="Howarth C."/>
            <person name="Imamovic A."/>
            <person name="Larimer J."/>
            <person name="McCowan C."/>
            <person name="Murphy C."/>
            <person name="Neiman D."/>
            <person name="Pearson M."/>
            <person name="Priest M."/>
            <person name="Roberts A."/>
            <person name="Saif S."/>
            <person name="Shea T."/>
            <person name="Sisk P."/>
            <person name="Sykes S."/>
            <person name="Wortman J."/>
            <person name="Nusbaum C."/>
            <person name="Birren B."/>
        </authorList>
    </citation>
    <scope>NUCLEOTIDE SEQUENCE [LARGE SCALE GENOMIC DNA]</scope>
    <source>
        <strain evidence="1 2">1.2</strain>
    </source>
</reference>
<dbReference type="PATRIC" id="fig|1203606.4.peg.274"/>
<dbReference type="HOGENOM" id="CLU_1188176_0_0_9"/>
<evidence type="ECO:0000313" key="1">
    <source>
        <dbReference type="EMBL" id="EOQ39600.1"/>
    </source>
</evidence>
<evidence type="ECO:0000313" key="2">
    <source>
        <dbReference type="Proteomes" id="UP000013981"/>
    </source>
</evidence>
<dbReference type="Proteomes" id="UP000013981">
    <property type="component" value="Unassembled WGS sequence"/>
</dbReference>
<organism evidence="1 2">
    <name type="scientific">Butyricicoccus pullicaecorum 1.2</name>
    <dbReference type="NCBI Taxonomy" id="1203606"/>
    <lineage>
        <taxon>Bacteria</taxon>
        <taxon>Bacillati</taxon>
        <taxon>Bacillota</taxon>
        <taxon>Clostridia</taxon>
        <taxon>Eubacteriales</taxon>
        <taxon>Butyricicoccaceae</taxon>
        <taxon>Butyricicoccus</taxon>
    </lineage>
</organism>
<accession>R8W3U0</accession>
<dbReference type="RefSeq" id="WP_016146503.1">
    <property type="nucleotide sequence ID" value="NZ_KB976103.1"/>
</dbReference>
<dbReference type="AlphaFoldDB" id="R8W3U0"/>
<name>R8W3U0_9FIRM</name>
<dbReference type="EMBL" id="AQOB01000002">
    <property type="protein sequence ID" value="EOQ39600.1"/>
    <property type="molecule type" value="Genomic_DNA"/>
</dbReference>
<comment type="caution">
    <text evidence="1">The sequence shown here is derived from an EMBL/GenBank/DDBJ whole genome shotgun (WGS) entry which is preliminary data.</text>
</comment>
<gene>
    <name evidence="1" type="ORF">HMPREF1526_00294</name>
</gene>
<dbReference type="OrthoDB" id="1906755at2"/>